<keyword evidence="4 7" id="KW-0067">ATP-binding</keyword>
<proteinExistence type="inferred from homology"/>
<dbReference type="InterPro" id="IPR000120">
    <property type="entry name" value="Amidase"/>
</dbReference>
<feature type="active site" description="Charge relay system" evidence="7">
    <location>
        <position position="79"/>
    </location>
</feature>
<dbReference type="GO" id="GO:0016740">
    <property type="term" value="F:transferase activity"/>
    <property type="evidence" value="ECO:0007669"/>
    <property type="project" value="UniProtKB-KW"/>
</dbReference>
<evidence type="ECO:0000256" key="5">
    <source>
        <dbReference type="ARBA" id="ARBA00022917"/>
    </source>
</evidence>
<dbReference type="GO" id="GO:0006412">
    <property type="term" value="P:translation"/>
    <property type="evidence" value="ECO:0007669"/>
    <property type="project" value="UniProtKB-UniRule"/>
</dbReference>
<dbReference type="InterPro" id="IPR023631">
    <property type="entry name" value="Amidase_dom"/>
</dbReference>
<feature type="domain" description="Amidase" evidence="8">
    <location>
        <begin position="24"/>
        <end position="451"/>
    </location>
</feature>
<keyword evidence="3 7" id="KW-0547">Nucleotide-binding</keyword>
<evidence type="ECO:0000256" key="3">
    <source>
        <dbReference type="ARBA" id="ARBA00022741"/>
    </source>
</evidence>
<evidence type="ECO:0000256" key="6">
    <source>
        <dbReference type="ARBA" id="ARBA00047407"/>
    </source>
</evidence>
<keyword evidence="5 7" id="KW-0648">Protein biosynthesis</keyword>
<dbReference type="Proteomes" id="UP000229916">
    <property type="component" value="Unassembled WGS sequence"/>
</dbReference>
<comment type="caution">
    <text evidence="9">The sequence shown here is derived from an EMBL/GenBank/DDBJ whole genome shotgun (WGS) entry which is preliminary data.</text>
</comment>
<dbReference type="InterPro" id="IPR036928">
    <property type="entry name" value="AS_sf"/>
</dbReference>
<organism evidence="9 10">
    <name type="scientific">candidate division WWE3 bacterium CG06_land_8_20_14_3_00_42_16</name>
    <dbReference type="NCBI Taxonomy" id="1975083"/>
    <lineage>
        <taxon>Bacteria</taxon>
        <taxon>Katanobacteria</taxon>
    </lineage>
</organism>
<comment type="function">
    <text evidence="7">Allows the formation of correctly charged Gln-tRNA(Gln) through the transamidation of misacylated Glu-tRNA(Gln) in organisms which lack glutaminyl-tRNA synthetase. The reaction takes place in the presence of glutamine and ATP through an activated gamma-phospho-Glu-tRNA(Gln).</text>
</comment>
<evidence type="ECO:0000313" key="9">
    <source>
        <dbReference type="EMBL" id="PIU68811.1"/>
    </source>
</evidence>
<keyword evidence="2 7" id="KW-0436">Ligase</keyword>
<dbReference type="AlphaFoldDB" id="A0A2M7AN44"/>
<gene>
    <name evidence="7 9" type="primary">gatA</name>
    <name evidence="9" type="ORF">COS81_02545</name>
</gene>
<dbReference type="HAMAP" id="MF_00120">
    <property type="entry name" value="GatA"/>
    <property type="match status" value="1"/>
</dbReference>
<comment type="similarity">
    <text evidence="1 7">Belongs to the amidase family. GatA subfamily.</text>
</comment>
<keyword evidence="9" id="KW-0808">Transferase</keyword>
<dbReference type="InterPro" id="IPR004412">
    <property type="entry name" value="GatA"/>
</dbReference>
<evidence type="ECO:0000259" key="8">
    <source>
        <dbReference type="Pfam" id="PF01425"/>
    </source>
</evidence>
<dbReference type="EC" id="6.3.5.7" evidence="7"/>
<comment type="catalytic activity">
    <reaction evidence="6 7">
        <text>L-glutamyl-tRNA(Gln) + L-glutamine + ATP + H2O = L-glutaminyl-tRNA(Gln) + L-glutamate + ADP + phosphate + H(+)</text>
        <dbReference type="Rhea" id="RHEA:17521"/>
        <dbReference type="Rhea" id="RHEA-COMP:9681"/>
        <dbReference type="Rhea" id="RHEA-COMP:9684"/>
        <dbReference type="ChEBI" id="CHEBI:15377"/>
        <dbReference type="ChEBI" id="CHEBI:15378"/>
        <dbReference type="ChEBI" id="CHEBI:29985"/>
        <dbReference type="ChEBI" id="CHEBI:30616"/>
        <dbReference type="ChEBI" id="CHEBI:43474"/>
        <dbReference type="ChEBI" id="CHEBI:58359"/>
        <dbReference type="ChEBI" id="CHEBI:78520"/>
        <dbReference type="ChEBI" id="CHEBI:78521"/>
        <dbReference type="ChEBI" id="CHEBI:456216"/>
        <dbReference type="EC" id="6.3.5.7"/>
    </reaction>
</comment>
<evidence type="ECO:0000256" key="4">
    <source>
        <dbReference type="ARBA" id="ARBA00022840"/>
    </source>
</evidence>
<feature type="active site" description="Acyl-ester intermediate" evidence="7">
    <location>
        <position position="178"/>
    </location>
</feature>
<accession>A0A2M7AN44</accession>
<dbReference type="PANTHER" id="PTHR11895:SF151">
    <property type="entry name" value="GLUTAMYL-TRNA(GLN) AMIDOTRANSFERASE SUBUNIT A"/>
    <property type="match status" value="1"/>
</dbReference>
<dbReference type="Gene3D" id="3.90.1300.10">
    <property type="entry name" value="Amidase signature (AS) domain"/>
    <property type="match status" value="1"/>
</dbReference>
<protein>
    <recommendedName>
        <fullName evidence="7">Glutamyl-tRNA(Gln) amidotransferase subunit A</fullName>
        <shortName evidence="7">Glu-ADT subunit A</shortName>
        <ecNumber evidence="7">6.3.5.7</ecNumber>
    </recommendedName>
</protein>
<sequence length="476" mass="52258">MDIVDNSIRETVDLFKKRKISCQEIVRACFERIEKYNLSINAYLTLNKEQALKKAQDVDNNRVKGRELPPLAGIPVALKDIYSTKNLRTTAASKIIDNYLPAYSATVVQKLESVGAIIMGKVNCDAFAHGATGENSDFGSVKNPWDLEYVAGGSSGGSAAAVAFGGCLMAMGTDTGGSIRNPASYCNLVGLKPTYGRVSRSGVISMGSSLDSMGHLTRTVEDCALVLSVTAGYDPLDATSSRKPVDFYLQDLSHPAIKGLKIGLPQEYFGRELNPEIKTLILKAAQQFTDLGAEVDEVSLPNTAYTIPVYYLIMSSEVSANLARFDGIRFGHAREMFGEEAKRRIMLGTFALSAGYYDAYYLRASKVRTLLRQDFEKAFAKFDALLAPVVPIKPRKIGEKEQEKLKLYLEDYVTGPVNLAGLPALALPCGFWHNIPMGMQLIGPQFSEKKLFEVGQAYQDVTDWHLKRPPLVEEMG</sequence>
<dbReference type="NCBIfam" id="TIGR00132">
    <property type="entry name" value="gatA"/>
    <property type="match status" value="1"/>
</dbReference>
<dbReference type="Pfam" id="PF01425">
    <property type="entry name" value="Amidase"/>
    <property type="match status" value="1"/>
</dbReference>
<name>A0A2M7AN44_UNCKA</name>
<reference evidence="10" key="1">
    <citation type="submission" date="2017-09" db="EMBL/GenBank/DDBJ databases">
        <title>Depth-based differentiation of microbial function through sediment-hosted aquifers and enrichment of novel symbionts in the deep terrestrial subsurface.</title>
        <authorList>
            <person name="Probst A.J."/>
            <person name="Ladd B."/>
            <person name="Jarett J.K."/>
            <person name="Geller-Mcgrath D.E."/>
            <person name="Sieber C.M.K."/>
            <person name="Emerson J.B."/>
            <person name="Anantharaman K."/>
            <person name="Thomas B.C."/>
            <person name="Malmstrom R."/>
            <person name="Stieglmeier M."/>
            <person name="Klingl A."/>
            <person name="Woyke T."/>
            <person name="Ryan C.M."/>
            <person name="Banfield J.F."/>
        </authorList>
    </citation>
    <scope>NUCLEOTIDE SEQUENCE [LARGE SCALE GENOMIC DNA]</scope>
</reference>
<dbReference type="InterPro" id="IPR020556">
    <property type="entry name" value="Amidase_CS"/>
</dbReference>
<dbReference type="EMBL" id="PEWD01000053">
    <property type="protein sequence ID" value="PIU68811.1"/>
    <property type="molecule type" value="Genomic_DNA"/>
</dbReference>
<feature type="active site" description="Charge relay system" evidence="7">
    <location>
        <position position="154"/>
    </location>
</feature>
<dbReference type="GO" id="GO:0050567">
    <property type="term" value="F:glutaminyl-tRNA synthase (glutamine-hydrolyzing) activity"/>
    <property type="evidence" value="ECO:0007669"/>
    <property type="project" value="UniProtKB-UniRule"/>
</dbReference>
<dbReference type="GO" id="GO:0005524">
    <property type="term" value="F:ATP binding"/>
    <property type="evidence" value="ECO:0007669"/>
    <property type="project" value="UniProtKB-KW"/>
</dbReference>
<evidence type="ECO:0000256" key="7">
    <source>
        <dbReference type="HAMAP-Rule" id="MF_00120"/>
    </source>
</evidence>
<dbReference type="PROSITE" id="PS00571">
    <property type="entry name" value="AMIDASES"/>
    <property type="match status" value="1"/>
</dbReference>
<dbReference type="PANTHER" id="PTHR11895">
    <property type="entry name" value="TRANSAMIDASE"/>
    <property type="match status" value="1"/>
</dbReference>
<dbReference type="GO" id="GO:0030956">
    <property type="term" value="C:glutamyl-tRNA(Gln) amidotransferase complex"/>
    <property type="evidence" value="ECO:0007669"/>
    <property type="project" value="InterPro"/>
</dbReference>
<comment type="subunit">
    <text evidence="7">Heterotrimer of A, B and C subunits.</text>
</comment>
<evidence type="ECO:0000256" key="1">
    <source>
        <dbReference type="ARBA" id="ARBA00008069"/>
    </source>
</evidence>
<evidence type="ECO:0000313" key="10">
    <source>
        <dbReference type="Proteomes" id="UP000229916"/>
    </source>
</evidence>
<evidence type="ECO:0000256" key="2">
    <source>
        <dbReference type="ARBA" id="ARBA00022598"/>
    </source>
</evidence>
<dbReference type="SUPFAM" id="SSF75304">
    <property type="entry name" value="Amidase signature (AS) enzymes"/>
    <property type="match status" value="1"/>
</dbReference>